<dbReference type="InterPro" id="IPR017871">
    <property type="entry name" value="ABC_transporter-like_CS"/>
</dbReference>
<dbReference type="InterPro" id="IPR050086">
    <property type="entry name" value="MetN_ABC_transporter-like"/>
</dbReference>
<evidence type="ECO:0000256" key="4">
    <source>
        <dbReference type="ARBA" id="ARBA00022475"/>
    </source>
</evidence>
<dbReference type="GO" id="GO:0005524">
    <property type="term" value="F:ATP binding"/>
    <property type="evidence" value="ECO:0007669"/>
    <property type="project" value="UniProtKB-KW"/>
</dbReference>
<dbReference type="PROSITE" id="PS50893">
    <property type="entry name" value="ABC_TRANSPORTER_2"/>
    <property type="match status" value="1"/>
</dbReference>
<reference evidence="9 10" key="1">
    <citation type="journal article" date="2018" name="Nat. Biotechnol.">
        <title>A standardized bacterial taxonomy based on genome phylogeny substantially revises the tree of life.</title>
        <authorList>
            <person name="Parks D.H."/>
            <person name="Chuvochina M."/>
            <person name="Waite D.W."/>
            <person name="Rinke C."/>
            <person name="Skarshewski A."/>
            <person name="Chaumeil P.A."/>
            <person name="Hugenholtz P."/>
        </authorList>
    </citation>
    <scope>NUCLEOTIDE SEQUENCE [LARGE SCALE GENOMIC DNA]</scope>
    <source>
        <strain evidence="9">UBA8844</strain>
    </source>
</reference>
<keyword evidence="6" id="KW-0067">ATP-binding</keyword>
<keyword evidence="4" id="KW-1003">Cell membrane</keyword>
<evidence type="ECO:0000256" key="5">
    <source>
        <dbReference type="ARBA" id="ARBA00022741"/>
    </source>
</evidence>
<evidence type="ECO:0000313" key="9">
    <source>
        <dbReference type="EMBL" id="HCT57746.1"/>
    </source>
</evidence>
<dbReference type="PANTHER" id="PTHR43166:SF9">
    <property type="entry name" value="GLUTAMATE_ASPARTATE IMPORT ATP-BINDING PROTEIN GLTL"/>
    <property type="match status" value="1"/>
</dbReference>
<name>A0A3D4V9E9_9BACT</name>
<dbReference type="GO" id="GO:0016887">
    <property type="term" value="F:ATP hydrolysis activity"/>
    <property type="evidence" value="ECO:0007669"/>
    <property type="project" value="InterPro"/>
</dbReference>
<evidence type="ECO:0000256" key="2">
    <source>
        <dbReference type="ARBA" id="ARBA00005417"/>
    </source>
</evidence>
<keyword evidence="5" id="KW-0547">Nucleotide-binding</keyword>
<evidence type="ECO:0000256" key="6">
    <source>
        <dbReference type="ARBA" id="ARBA00022840"/>
    </source>
</evidence>
<evidence type="ECO:0000256" key="1">
    <source>
        <dbReference type="ARBA" id="ARBA00004202"/>
    </source>
</evidence>
<dbReference type="InterPro" id="IPR027417">
    <property type="entry name" value="P-loop_NTPase"/>
</dbReference>
<dbReference type="Proteomes" id="UP000264071">
    <property type="component" value="Unassembled WGS sequence"/>
</dbReference>
<evidence type="ECO:0000313" key="10">
    <source>
        <dbReference type="Proteomes" id="UP000264071"/>
    </source>
</evidence>
<dbReference type="PROSITE" id="PS00211">
    <property type="entry name" value="ABC_TRANSPORTER_1"/>
    <property type="match status" value="1"/>
</dbReference>
<gene>
    <name evidence="9" type="ORF">DGD08_11150</name>
</gene>
<dbReference type="EMBL" id="DPIY01000010">
    <property type="protein sequence ID" value="HCT57746.1"/>
    <property type="molecule type" value="Genomic_DNA"/>
</dbReference>
<dbReference type="AlphaFoldDB" id="A0A3D4V9E9"/>
<evidence type="ECO:0000256" key="7">
    <source>
        <dbReference type="ARBA" id="ARBA00023136"/>
    </source>
</evidence>
<evidence type="ECO:0000259" key="8">
    <source>
        <dbReference type="PROSITE" id="PS50893"/>
    </source>
</evidence>
<proteinExistence type="inferred from homology"/>
<evidence type="ECO:0000256" key="3">
    <source>
        <dbReference type="ARBA" id="ARBA00022448"/>
    </source>
</evidence>
<feature type="domain" description="ABC transporter" evidence="8">
    <location>
        <begin position="6"/>
        <end position="244"/>
    </location>
</feature>
<dbReference type="SMART" id="SM00382">
    <property type="entry name" value="AAA"/>
    <property type="match status" value="1"/>
</dbReference>
<comment type="caution">
    <text evidence="9">The sequence shown here is derived from an EMBL/GenBank/DDBJ whole genome shotgun (WGS) entry which is preliminary data.</text>
</comment>
<dbReference type="InterPro" id="IPR003593">
    <property type="entry name" value="AAA+_ATPase"/>
</dbReference>
<dbReference type="InterPro" id="IPR003439">
    <property type="entry name" value="ABC_transporter-like_ATP-bd"/>
</dbReference>
<keyword evidence="3" id="KW-0813">Transport</keyword>
<dbReference type="PANTHER" id="PTHR43166">
    <property type="entry name" value="AMINO ACID IMPORT ATP-BINDING PROTEIN"/>
    <property type="match status" value="1"/>
</dbReference>
<comment type="similarity">
    <text evidence="2">Belongs to the ABC transporter superfamily.</text>
</comment>
<accession>A0A3D4V9E9</accession>
<dbReference type="SUPFAM" id="SSF52540">
    <property type="entry name" value="P-loop containing nucleoside triphosphate hydrolases"/>
    <property type="match status" value="1"/>
</dbReference>
<protein>
    <recommendedName>
        <fullName evidence="8">ABC transporter domain-containing protein</fullName>
    </recommendedName>
</protein>
<dbReference type="GO" id="GO:0005886">
    <property type="term" value="C:plasma membrane"/>
    <property type="evidence" value="ECO:0007669"/>
    <property type="project" value="UniProtKB-SubCell"/>
</dbReference>
<dbReference type="Gene3D" id="3.40.50.300">
    <property type="entry name" value="P-loop containing nucleotide triphosphate hydrolases"/>
    <property type="match status" value="1"/>
</dbReference>
<sequence>MTAPALTLEQVTLSRDGRAVLRGVDLAVPTGQVWALMGVSGAGKSTILRAAVALEAFDSGRITMGDVSLVPGRVPPESQLHALRRRVGMVFQQHALFAHLSALDNVTLAPVHTGALTPATARSTAMQLLDSLGVAHRAEAYPAQLSGGEAQRVAIARALALDPPLLLMDEPTAALDPARRMALTETLRQLAQSGRTLLITTHDLGFARNVADQVAVLSHGMVVECGSARQVLDAPSHEATKELLISATDSAPT</sequence>
<organism evidence="9 10">
    <name type="scientific">Gemmatimonas aurantiaca</name>
    <dbReference type="NCBI Taxonomy" id="173480"/>
    <lineage>
        <taxon>Bacteria</taxon>
        <taxon>Pseudomonadati</taxon>
        <taxon>Gemmatimonadota</taxon>
        <taxon>Gemmatimonadia</taxon>
        <taxon>Gemmatimonadales</taxon>
        <taxon>Gemmatimonadaceae</taxon>
        <taxon>Gemmatimonas</taxon>
    </lineage>
</organism>
<dbReference type="Pfam" id="PF00005">
    <property type="entry name" value="ABC_tran"/>
    <property type="match status" value="1"/>
</dbReference>
<keyword evidence="7" id="KW-0472">Membrane</keyword>
<comment type="subcellular location">
    <subcellularLocation>
        <location evidence="1">Cell membrane</location>
        <topology evidence="1">Peripheral membrane protein</topology>
    </subcellularLocation>
</comment>